<keyword evidence="1" id="KW-0677">Repeat</keyword>
<keyword evidence="5" id="KW-1185">Reference proteome</keyword>
<organism evidence="4 5">
    <name type="scientific">Helicovermis profundi</name>
    <dbReference type="NCBI Taxonomy" id="3065157"/>
    <lineage>
        <taxon>Bacteria</taxon>
        <taxon>Bacillati</taxon>
        <taxon>Bacillota</taxon>
        <taxon>Clostridia</taxon>
        <taxon>Helicovermis</taxon>
    </lineage>
</organism>
<feature type="signal peptide" evidence="2">
    <location>
        <begin position="1"/>
        <end position="23"/>
    </location>
</feature>
<dbReference type="PROSITE" id="PS51272">
    <property type="entry name" value="SLH"/>
    <property type="match status" value="2"/>
</dbReference>
<dbReference type="KEGG" id="hprf:HLPR_00910"/>
<feature type="domain" description="SLH" evidence="3">
    <location>
        <begin position="186"/>
        <end position="249"/>
    </location>
</feature>
<dbReference type="AlphaFoldDB" id="A0AAU9EMT1"/>
<proteinExistence type="predicted"/>
<feature type="chain" id="PRO_5043549521" description="SLH domain-containing protein" evidence="2">
    <location>
        <begin position="24"/>
        <end position="998"/>
    </location>
</feature>
<gene>
    <name evidence="4" type="ORF">HLPR_00910</name>
</gene>
<keyword evidence="2" id="KW-0732">Signal</keyword>
<dbReference type="EMBL" id="AP028654">
    <property type="protein sequence ID" value="BEP27760.1"/>
    <property type="molecule type" value="Genomic_DNA"/>
</dbReference>
<accession>A0AAU9EMT1</accession>
<evidence type="ECO:0000256" key="1">
    <source>
        <dbReference type="ARBA" id="ARBA00022737"/>
    </source>
</evidence>
<name>A0AAU9EMT1_9FIRM</name>
<dbReference type="RefSeq" id="WP_338536130.1">
    <property type="nucleotide sequence ID" value="NZ_AP028654.1"/>
</dbReference>
<feature type="domain" description="SLH" evidence="3">
    <location>
        <begin position="56"/>
        <end position="119"/>
    </location>
</feature>
<sequence>MKFNRFIMIVLILMLIFSNLSFATEDLLVKTNELTPFDASASKTDVKSYGKGIEILKNSYFNDIDSNVYEKDITKLASLDVIKKFGDNNYYPSTDVTGYEALGALVRLSGRGSAVETRALPQTTGMNMDGIRRIFNQEYLNEAQTLGIVLANETRDNNVPVTRENFALWLGRAIGITPATDGLTNVYAFSDFEQISPSNRSMLESIVRNNIMIGNGDGSFNPKGNLNRGMLAYVIDNALPFASNLLSSESKFAVVLDIQNYDKMNNNNNVKNREITVRNIDGTFSNIKTSYNPKTRQKSDFVSYKNGIVSDSSNIAVGDLIEYTLLNKEVHFIEVIKDESLISKINKDLTMDNTLKKYYGTISNISFEKVLEANKFMNKERFRIKNFDGQIMDLLISTDLQTHIKKDAVVYRDGKFGGTSLLKSGDDIEYLVKDNKVVYIAIKKIESKKISGTIRHLYQEPTTKEITLSLLDYDDNIVDYRVSKNVLTMINNNYGEVMDLQYGEDVVLTLTNGSISKIVSDEFIENPGYIPKYGKVRFGTIYYLYPDSISVELSSGEKNHFVISKNIPIVKNGTVISSRALKEGDKIKVYFDDIYSNKASLIVVEAAERIIKQVYKGRLSDVNEITNTITINRTQYLKNKDWVNSDNYSKDLKLKKDAEIYINGSKINVGELSKIYKGSDVYIVVENSFGKEIGIKMNIKSGGERFYYDKINIIDKNIGEMELNNQINFKIDDGTIVLKDSRILKAEKLKAKSDAFIVAGFNSYNNNYANIVKINSKGDDAFENIYIGSIEEVHAGYFNMTNNATISDNVWESIKESKSQNFYFNNDSYIKDLTKNKEITFLDFFHDKYAKKETEDINSSEGLKYKRYYGVVVTDEKGQVIGLNIRQKGLMKDQNIDDKLKYESDIKDEIEKTVESFVLSRGIIDEVQSETNRVKLTDALDWIDVKGMWVQNPVDKYVEYDSAIIIKNGKVVSYEDLKPTDYVYIMRSKEKGLVIVVE</sequence>
<reference evidence="4 5" key="1">
    <citation type="submission" date="2023-08" db="EMBL/GenBank/DDBJ databases">
        <title>Helicovermis profunda gen. nov., sp. nov., a novel mesophilic, fermentative bacterium within the Bacillota from a deep-sea hydrothermal vent chimney.</title>
        <authorList>
            <person name="Miyazaki U."/>
            <person name="Mizutani D."/>
            <person name="Hashimoto Y."/>
            <person name="Tame A."/>
            <person name="Sawayama S."/>
            <person name="Miyazaki J."/>
            <person name="Takai K."/>
            <person name="Nakagawa S."/>
        </authorList>
    </citation>
    <scope>NUCLEOTIDE SEQUENCE [LARGE SCALE GENOMIC DNA]</scope>
    <source>
        <strain evidence="4 5">S502</strain>
    </source>
</reference>
<dbReference type="Pfam" id="PF00395">
    <property type="entry name" value="SLH"/>
    <property type="match status" value="2"/>
</dbReference>
<dbReference type="InterPro" id="IPR001119">
    <property type="entry name" value="SLH_dom"/>
</dbReference>
<evidence type="ECO:0000313" key="5">
    <source>
        <dbReference type="Proteomes" id="UP001321786"/>
    </source>
</evidence>
<evidence type="ECO:0000313" key="4">
    <source>
        <dbReference type="EMBL" id="BEP27760.1"/>
    </source>
</evidence>
<dbReference type="Proteomes" id="UP001321786">
    <property type="component" value="Chromosome"/>
</dbReference>
<protein>
    <recommendedName>
        <fullName evidence="3">SLH domain-containing protein</fullName>
    </recommendedName>
</protein>
<evidence type="ECO:0000259" key="3">
    <source>
        <dbReference type="PROSITE" id="PS51272"/>
    </source>
</evidence>
<evidence type="ECO:0000256" key="2">
    <source>
        <dbReference type="SAM" id="SignalP"/>
    </source>
</evidence>